<keyword evidence="4 5" id="KW-0067">ATP-binding</keyword>
<evidence type="ECO:0000259" key="6">
    <source>
        <dbReference type="PROSITE" id="PS51198"/>
    </source>
</evidence>
<dbReference type="InterPro" id="IPR027417">
    <property type="entry name" value="P-loop_NTPase"/>
</dbReference>
<gene>
    <name evidence="7" type="ORF">N6G96_01585</name>
</gene>
<dbReference type="PROSITE" id="PS51198">
    <property type="entry name" value="UVRD_HELICASE_ATP_BIND"/>
    <property type="match status" value="1"/>
</dbReference>
<dbReference type="EMBL" id="CP104778">
    <property type="protein sequence ID" value="WPC21932.1"/>
    <property type="molecule type" value="Genomic_DNA"/>
</dbReference>
<keyword evidence="3 5" id="KW-0347">Helicase</keyword>
<dbReference type="InterPro" id="IPR000212">
    <property type="entry name" value="DNA_helicase_UvrD/REP"/>
</dbReference>
<dbReference type="RefSeq" id="WP_063697267.1">
    <property type="nucleotide sequence ID" value="NZ_BBIM01000027.1"/>
</dbReference>
<keyword evidence="2 5" id="KW-0378">Hydrolase</keyword>
<dbReference type="PANTHER" id="PTHR11070:SF17">
    <property type="entry name" value="DNA HELICASE IV"/>
    <property type="match status" value="1"/>
</dbReference>
<dbReference type="InterPro" id="IPR014016">
    <property type="entry name" value="UvrD-like_ATP-bd"/>
</dbReference>
<feature type="domain" description="UvrD-like helicase ATP-binding" evidence="6">
    <location>
        <begin position="212"/>
        <end position="603"/>
    </location>
</feature>
<dbReference type="Gene3D" id="3.40.50.300">
    <property type="entry name" value="P-loop containing nucleotide triphosphate hydrolases"/>
    <property type="match status" value="3"/>
</dbReference>
<name>A0ABZ0Q715_9LACO</name>
<keyword evidence="1 5" id="KW-0547">Nucleotide-binding</keyword>
<accession>A0ABZ0Q715</accession>
<dbReference type="Proteomes" id="UP001302696">
    <property type="component" value="Chromosome"/>
</dbReference>
<keyword evidence="8" id="KW-1185">Reference proteome</keyword>
<proteinExistence type="predicted"/>
<dbReference type="SUPFAM" id="SSF52540">
    <property type="entry name" value="P-loop containing nucleoside triphosphate hydrolases"/>
    <property type="match status" value="1"/>
</dbReference>
<dbReference type="GO" id="GO:0004386">
    <property type="term" value="F:helicase activity"/>
    <property type="evidence" value="ECO:0007669"/>
    <property type="project" value="UniProtKB-KW"/>
</dbReference>
<dbReference type="PANTHER" id="PTHR11070">
    <property type="entry name" value="UVRD / RECB / PCRA DNA HELICASE FAMILY MEMBER"/>
    <property type="match status" value="1"/>
</dbReference>
<reference evidence="8" key="1">
    <citation type="submission" date="2024-06" db="EMBL/GenBank/DDBJ databases">
        <authorList>
            <person name="Chang H.C."/>
            <person name="Mun S.Y."/>
        </authorList>
    </citation>
    <scope>NUCLEOTIDE SEQUENCE [LARGE SCALE GENOMIC DNA]</scope>
    <source>
        <strain evidence="8">KT1</strain>
    </source>
</reference>
<feature type="binding site" evidence="5">
    <location>
        <begin position="233"/>
        <end position="240"/>
    </location>
    <ligand>
        <name>ATP</name>
        <dbReference type="ChEBI" id="CHEBI:30616"/>
    </ligand>
</feature>
<sequence length="768" mass="88111">MSTVDPEEFQREQHRVDDIIKKIGKQADHTQKLYNQAHNERRSVEGNYSQNAKINTFEADDRIETNAEVQQQKGLVASAVENETILNRQVATYKQLQKSPYFGRIDIQDPDESEPETLYIGTASFTDEHENFLIYDWRAPISSVYYNGSLGKVSYQAPAGKMTTDLIKKRQFSIQNGEIENLFDTNETVGDEILQEVLGQQNDTYMANIVATIQKEQNDIIRDTTSDLLVVQGVAGSGKTSAILQRIAFLLYHSRQSLDAEEIVLFSPNRLYSRYISDVLPSLGEHNMRQITLADFLSQRFQGLNVESLFDRYEKDDRRSEAQQTINAFEESAEFMQLITDYVANLTAEDIQFSNVLFKEKPFFTADEIRKIYQQLPLTMSPADRFLKTKNTLIKRLKNRIDQEANADWVHEQIDHLSNEQYNDLTGTKKLHDFESYDDEIHYIGKKIVSKYFQVVYDALYNNYFVDPYTQFTQFLKQIKLPKEISADDWQTHCFAFQQAIEFHRLRLVDAAPLLLMRDLITGGGRNRQIQHIFVDEMQDYSLAQMIYFKHAFPNAKFTLLGDSEQALFKNVEAPQQLLDNLKEAFAVRRANLITLNRSYRSTFPITNFAKSLLPDGDQIQAFSRDGSLPTILVRDNFTESRETLIKLCKKQLQTYGTVAILTRNVAESRQVFEQIHQDTQAHLLTDADLALPKGVLIMPIYLAKGLEFDSVIAYNICENNYPDASSTGIIYTMASRAMHELTLLSIGPVSPLVQEAVTGEDKLVQIQ</sequence>
<evidence type="ECO:0000256" key="2">
    <source>
        <dbReference type="ARBA" id="ARBA00022801"/>
    </source>
</evidence>
<dbReference type="Pfam" id="PF00580">
    <property type="entry name" value="UvrD-helicase"/>
    <property type="match status" value="1"/>
</dbReference>
<evidence type="ECO:0000313" key="7">
    <source>
        <dbReference type="EMBL" id="WPC21932.1"/>
    </source>
</evidence>
<evidence type="ECO:0000256" key="1">
    <source>
        <dbReference type="ARBA" id="ARBA00022741"/>
    </source>
</evidence>
<evidence type="ECO:0000313" key="8">
    <source>
        <dbReference type="Proteomes" id="UP001302696"/>
    </source>
</evidence>
<dbReference type="InterPro" id="IPR048228">
    <property type="entry name" value="HelD_bacillota"/>
</dbReference>
<organism evidence="7 8">
    <name type="scientific">Pediococcus inopinatus</name>
    <dbReference type="NCBI Taxonomy" id="114090"/>
    <lineage>
        <taxon>Bacteria</taxon>
        <taxon>Bacillati</taxon>
        <taxon>Bacillota</taxon>
        <taxon>Bacilli</taxon>
        <taxon>Lactobacillales</taxon>
        <taxon>Lactobacillaceae</taxon>
        <taxon>Pediococcus</taxon>
    </lineage>
</organism>
<protein>
    <submittedName>
        <fullName evidence="7">ATP-dependent DNA helicase</fullName>
    </submittedName>
</protein>
<dbReference type="NCBIfam" id="NF041464">
    <property type="entry name" value="HelD_BACSU"/>
    <property type="match status" value="1"/>
</dbReference>
<evidence type="ECO:0000256" key="4">
    <source>
        <dbReference type="ARBA" id="ARBA00022840"/>
    </source>
</evidence>
<evidence type="ECO:0000256" key="3">
    <source>
        <dbReference type="ARBA" id="ARBA00022806"/>
    </source>
</evidence>
<evidence type="ECO:0000256" key="5">
    <source>
        <dbReference type="PROSITE-ProRule" id="PRU00560"/>
    </source>
</evidence>